<reference evidence="2" key="2">
    <citation type="submission" date="2021-08" db="EMBL/GenBank/DDBJ databases">
        <authorList>
            <person name="Eriksson T."/>
        </authorList>
    </citation>
    <scope>NUCLEOTIDE SEQUENCE</scope>
    <source>
        <strain evidence="2">Stoneville</strain>
        <tissue evidence="2">Whole head</tissue>
    </source>
</reference>
<dbReference type="AlphaFoldDB" id="A0A8J6HFI9"/>
<reference evidence="2" key="1">
    <citation type="journal article" date="2020" name="J Insects Food Feed">
        <title>The yellow mealworm (Tenebrio molitor) genome: a resource for the emerging insects as food and feed industry.</title>
        <authorList>
            <person name="Eriksson T."/>
            <person name="Andere A."/>
            <person name="Kelstrup H."/>
            <person name="Emery V."/>
            <person name="Picard C."/>
        </authorList>
    </citation>
    <scope>NUCLEOTIDE SEQUENCE</scope>
    <source>
        <strain evidence="2">Stoneville</strain>
        <tissue evidence="2">Whole head</tissue>
    </source>
</reference>
<evidence type="ECO:0000313" key="2">
    <source>
        <dbReference type="EMBL" id="KAH0812718.1"/>
    </source>
</evidence>
<comment type="caution">
    <text evidence="2">The sequence shown here is derived from an EMBL/GenBank/DDBJ whole genome shotgun (WGS) entry which is preliminary data.</text>
</comment>
<feature type="region of interest" description="Disordered" evidence="1">
    <location>
        <begin position="88"/>
        <end position="130"/>
    </location>
</feature>
<gene>
    <name evidence="2" type="ORF">GEV33_010073</name>
</gene>
<protein>
    <submittedName>
        <fullName evidence="2">Uncharacterized protein</fullName>
    </submittedName>
</protein>
<evidence type="ECO:0000256" key="1">
    <source>
        <dbReference type="SAM" id="MobiDB-lite"/>
    </source>
</evidence>
<sequence>MTFDVYGLTAEEAAPYVNANKSKRTGYLTTQFLNATYNYFATETKLGNFLLSSPGLFFLISSFTHIIFDLPQNNAFVSRTLQRQVRVPTGATAGSLRRATHNAPRRRIHHRQKPPSPESRSPASGSDQHRSNYGEKLACDSYIENLFNRTCENATDLKIVSTAAATTECKSFYDRNAPDQIGSVPVGLFYSFLTGHPRAAPRTRRARRAVDFAPSRIYGAISASFITNNWLHGSRQYVNVEEPVVFSPFLVKTEREQKVVLAVYAIAKFKRRKRPPNRTQKREGYVYDDVACGMQ</sequence>
<proteinExistence type="predicted"/>
<dbReference type="Proteomes" id="UP000719412">
    <property type="component" value="Unassembled WGS sequence"/>
</dbReference>
<accession>A0A8J6HFI9</accession>
<evidence type="ECO:0000313" key="3">
    <source>
        <dbReference type="Proteomes" id="UP000719412"/>
    </source>
</evidence>
<dbReference type="EMBL" id="JABDTM020025830">
    <property type="protein sequence ID" value="KAH0812718.1"/>
    <property type="molecule type" value="Genomic_DNA"/>
</dbReference>
<name>A0A8J6HFI9_TENMO</name>
<keyword evidence="3" id="KW-1185">Reference proteome</keyword>
<organism evidence="2 3">
    <name type="scientific">Tenebrio molitor</name>
    <name type="common">Yellow mealworm beetle</name>
    <dbReference type="NCBI Taxonomy" id="7067"/>
    <lineage>
        <taxon>Eukaryota</taxon>
        <taxon>Metazoa</taxon>
        <taxon>Ecdysozoa</taxon>
        <taxon>Arthropoda</taxon>
        <taxon>Hexapoda</taxon>
        <taxon>Insecta</taxon>
        <taxon>Pterygota</taxon>
        <taxon>Neoptera</taxon>
        <taxon>Endopterygota</taxon>
        <taxon>Coleoptera</taxon>
        <taxon>Polyphaga</taxon>
        <taxon>Cucujiformia</taxon>
        <taxon>Tenebrionidae</taxon>
        <taxon>Tenebrio</taxon>
    </lineage>
</organism>
<feature type="compositionally biased region" description="Basic residues" evidence="1">
    <location>
        <begin position="98"/>
        <end position="113"/>
    </location>
</feature>